<dbReference type="InterPro" id="IPR017853">
    <property type="entry name" value="GH"/>
</dbReference>
<feature type="region of interest" description="Disordered" evidence="3">
    <location>
        <begin position="329"/>
        <end position="354"/>
    </location>
</feature>
<feature type="compositionally biased region" description="Basic and acidic residues" evidence="3">
    <location>
        <begin position="329"/>
        <end position="341"/>
    </location>
</feature>
<evidence type="ECO:0000256" key="2">
    <source>
        <dbReference type="ARBA" id="ARBA00023295"/>
    </source>
</evidence>
<evidence type="ECO:0000313" key="6">
    <source>
        <dbReference type="Proteomes" id="UP000694567"/>
    </source>
</evidence>
<dbReference type="InterPro" id="IPR051822">
    <property type="entry name" value="Glycosyl_Hydrolase_84"/>
</dbReference>
<reference evidence="5" key="2">
    <citation type="submission" date="2025-09" db="UniProtKB">
        <authorList>
            <consortium name="Ensembl"/>
        </authorList>
    </citation>
    <scope>IDENTIFICATION</scope>
</reference>
<evidence type="ECO:0000256" key="3">
    <source>
        <dbReference type="SAM" id="MobiDB-lite"/>
    </source>
</evidence>
<feature type="region of interest" description="Disordered" evidence="3">
    <location>
        <begin position="272"/>
        <end position="296"/>
    </location>
</feature>
<evidence type="ECO:0000256" key="1">
    <source>
        <dbReference type="ARBA" id="ARBA00022801"/>
    </source>
</evidence>
<reference evidence="5" key="1">
    <citation type="submission" date="2025-08" db="UniProtKB">
        <authorList>
            <consortium name="Ensembl"/>
        </authorList>
    </citation>
    <scope>IDENTIFICATION</scope>
</reference>
<feature type="compositionally biased region" description="Basic and acidic residues" evidence="3">
    <location>
        <begin position="283"/>
        <end position="292"/>
    </location>
</feature>
<keyword evidence="2" id="KW-0326">Glycosidase</keyword>
<dbReference type="Gene3D" id="3.40.630.30">
    <property type="match status" value="1"/>
</dbReference>
<name>A0A8C0FAN4_BUBBB</name>
<feature type="domain" description="GH84" evidence="4">
    <location>
        <begin position="1"/>
        <end position="285"/>
    </location>
</feature>
<dbReference type="GO" id="GO:0009100">
    <property type="term" value="P:glycoprotein metabolic process"/>
    <property type="evidence" value="ECO:0007669"/>
    <property type="project" value="TreeGrafter"/>
</dbReference>
<dbReference type="PROSITE" id="PS52009">
    <property type="entry name" value="GH84"/>
    <property type="match status" value="1"/>
</dbReference>
<dbReference type="SUPFAM" id="SSF55729">
    <property type="entry name" value="Acyl-CoA N-acyltransferases (Nat)"/>
    <property type="match status" value="1"/>
</dbReference>
<organism evidence="5 6">
    <name type="scientific">Bubo bubo</name>
    <name type="common">Eurasian eagle-owl</name>
    <name type="synonym">Strix bubo</name>
    <dbReference type="NCBI Taxonomy" id="30461"/>
    <lineage>
        <taxon>Eukaryota</taxon>
        <taxon>Metazoa</taxon>
        <taxon>Chordata</taxon>
        <taxon>Craniata</taxon>
        <taxon>Vertebrata</taxon>
        <taxon>Euteleostomi</taxon>
        <taxon>Archelosauria</taxon>
        <taxon>Archosauria</taxon>
        <taxon>Dinosauria</taxon>
        <taxon>Saurischia</taxon>
        <taxon>Theropoda</taxon>
        <taxon>Coelurosauria</taxon>
        <taxon>Aves</taxon>
        <taxon>Neognathae</taxon>
        <taxon>Neoaves</taxon>
        <taxon>Telluraves</taxon>
        <taxon>Strigiformes</taxon>
        <taxon>Strigidae</taxon>
        <taxon>Bubo</taxon>
    </lineage>
</organism>
<dbReference type="InterPro" id="IPR011496">
    <property type="entry name" value="O-GlcNAcase_cat"/>
</dbReference>
<dbReference type="InterPro" id="IPR016181">
    <property type="entry name" value="Acyl_CoA_acyltransferase"/>
</dbReference>
<dbReference type="Pfam" id="PF07555">
    <property type="entry name" value="NAGidase"/>
    <property type="match status" value="1"/>
</dbReference>
<dbReference type="Ensembl" id="ENSBOBT00000015572.1">
    <property type="protein sequence ID" value="ENSBOBP00000015229.1"/>
    <property type="gene ID" value="ENSBOBG00000008555.1"/>
</dbReference>
<dbReference type="Proteomes" id="UP000694567">
    <property type="component" value="Unplaced"/>
</dbReference>
<dbReference type="AlphaFoldDB" id="A0A8C0FAN4"/>
<dbReference type="FunFam" id="1.20.58.240:FF:000001">
    <property type="entry name" value="O-GlcNAcase like"/>
    <property type="match status" value="1"/>
</dbReference>
<protein>
    <submittedName>
        <fullName evidence="5">O-GlcNAcase</fullName>
    </submittedName>
</protein>
<sequence>MEQRKELFRRLQKWGLNTYLYAPKDDYKHRMFWREMYSVEEAEQLMTLISAAREHEIEFIYAISPGLDITFSNPKEVSTLKRKLDQVSQFGCRSFALLFDDIDHNMCAADKEVFSSFAHAQVSITNEIYQYLGEPDTFLFCPTEYCGTFCYPNVAQSPYLRTVGEKLLPGIEVLWTADTEDSTVSIQIKLENEGSDEDIETDVLYSPQMALKLALTEWLQEFGVPQQYSSRQVAHSGAKTTVGDVGPLVAPSSLNAATVVTTVYQEPIMSQGAALSSESPALGKEEEKKQSDEEPMDMVVEKQDDADKNANQILTDIAEAKMAEELKPMDTDKESIAESKSPEMSMQEDSGSDIAPMQTDEQINKEQFVPGPNEKPLYTVEPVTLEDLQLLADLFYLPYEHGPKGAQMLREFQWLRANSSVVSVNCKGKDAEKIEEWRNRAAKFEEMCSLVMGMFTRLSNCANRTILYDMYSYVWDIKSIMSMVKSFVQWLGCRSQSSAQFLSGDQEPWAFRGGLAGEFQRLLPIDGANDLFFQPPPLTPTSKVYTIRPYFPKDEASVYKICREMYADGADQPFHSLPDLIGDKLVGGLLTLSLDYCFVLEDEDGICGYALGTVDVTPFIKKCKMSWIPFMQEKYTKPNSDKELSEAEKIMLSFHEEQEVLPESFLANFPSLIKIDIHKKVTDPSVAKSMMACLLSSLKANGSRGAFCEVRPDDKRILEFYSKLGCFEIAKMEGFPKDVVILGRSL</sequence>
<dbReference type="SUPFAM" id="SSF51445">
    <property type="entry name" value="(Trans)glycosidases"/>
    <property type="match status" value="1"/>
</dbReference>
<dbReference type="GO" id="GO:0016231">
    <property type="term" value="F:beta-N-acetylglucosaminidase activity"/>
    <property type="evidence" value="ECO:0007669"/>
    <property type="project" value="TreeGrafter"/>
</dbReference>
<dbReference type="Gene3D" id="3.20.20.80">
    <property type="entry name" value="Glycosidases"/>
    <property type="match status" value="1"/>
</dbReference>
<dbReference type="PANTHER" id="PTHR13170">
    <property type="entry name" value="O-GLCNACASE"/>
    <property type="match status" value="1"/>
</dbReference>
<dbReference type="FunFam" id="3.40.630.30:FF:000023">
    <property type="entry name" value="protein O-GlcNAcase"/>
    <property type="match status" value="1"/>
</dbReference>
<accession>A0A8C0FAN4</accession>
<dbReference type="Gene3D" id="1.20.58.240">
    <property type="entry name" value="STAT, domain 1"/>
    <property type="match status" value="1"/>
</dbReference>
<keyword evidence="1" id="KW-0378">Hydrolase</keyword>
<proteinExistence type="predicted"/>
<keyword evidence="6" id="KW-1185">Reference proteome</keyword>
<evidence type="ECO:0000313" key="5">
    <source>
        <dbReference type="Ensembl" id="ENSBOBP00000015229.1"/>
    </source>
</evidence>
<evidence type="ECO:0000259" key="4">
    <source>
        <dbReference type="PROSITE" id="PS52009"/>
    </source>
</evidence>
<dbReference type="PANTHER" id="PTHR13170:SF16">
    <property type="entry name" value="PROTEIN O-GLCNACASE"/>
    <property type="match status" value="1"/>
</dbReference>